<sequence length="526" mass="56766">MSGIGEALAIVSCVAGLIQAYDAGSRIVKQIKARRLAHDALPPSDLLEESIEKGKREIEQVVADGKNRFGSSFEEGDTTAQLALYKITIATQNALLAGLTQARDDDGVIDFDTCIDTSDKGRVDALIALHALFQRKLEEEMERKKNAPSNQQEHSPPQHDVIQPSVVPAASGQSVAAPKPQQTPPPTPPLGKVKKSRTFTDVVFRRKEGNQQATMPTAMDTIPQVGRFDQSPRSSQQDMLPRSPRRNTGASTSSSATWSSAGSRNSTVGYEITSPGLPAPISRSDTGLSSITAVSRHNTALSMASSMSTASTISPITKYGGFCKNAYELREGLVKKGLTLAPVGVYGNVYRCTSSKCQFSGQAAKDKKGYRINDKVFTASSGLQYRWMFLAKSHMRQQVPLHPSFRCLVCLMLGDDSGVYDGHSALLAHVISHQGAYMADTRLEGPVTFTNGGVKMDMDEFDLRFPAAEKCHTPDPKADEGAAVMVAGRLPTEPHLGNMGPSQVEDVISYKVPTAFAYEADDNPWA</sequence>
<proteinExistence type="predicted"/>
<dbReference type="GeneID" id="19165781"/>
<feature type="region of interest" description="Disordered" evidence="1">
    <location>
        <begin position="140"/>
        <end position="285"/>
    </location>
</feature>
<organism evidence="2 3">
    <name type="scientific">Capronia epimyces CBS 606.96</name>
    <dbReference type="NCBI Taxonomy" id="1182542"/>
    <lineage>
        <taxon>Eukaryota</taxon>
        <taxon>Fungi</taxon>
        <taxon>Dikarya</taxon>
        <taxon>Ascomycota</taxon>
        <taxon>Pezizomycotina</taxon>
        <taxon>Eurotiomycetes</taxon>
        <taxon>Chaetothyriomycetidae</taxon>
        <taxon>Chaetothyriales</taxon>
        <taxon>Herpotrichiellaceae</taxon>
        <taxon>Capronia</taxon>
    </lineage>
</organism>
<dbReference type="Proteomes" id="UP000019478">
    <property type="component" value="Unassembled WGS sequence"/>
</dbReference>
<evidence type="ECO:0000313" key="2">
    <source>
        <dbReference type="EMBL" id="EXJ93091.1"/>
    </source>
</evidence>
<reference evidence="2 3" key="1">
    <citation type="submission" date="2013-03" db="EMBL/GenBank/DDBJ databases">
        <title>The Genome Sequence of Capronia epimyces CBS 606.96.</title>
        <authorList>
            <consortium name="The Broad Institute Genomics Platform"/>
            <person name="Cuomo C."/>
            <person name="de Hoog S."/>
            <person name="Gorbushina A."/>
            <person name="Walker B."/>
            <person name="Young S.K."/>
            <person name="Zeng Q."/>
            <person name="Gargeya S."/>
            <person name="Fitzgerald M."/>
            <person name="Haas B."/>
            <person name="Abouelleil A."/>
            <person name="Allen A.W."/>
            <person name="Alvarado L."/>
            <person name="Arachchi H.M."/>
            <person name="Berlin A.M."/>
            <person name="Chapman S.B."/>
            <person name="Gainer-Dewar J."/>
            <person name="Goldberg J."/>
            <person name="Griggs A."/>
            <person name="Gujja S."/>
            <person name="Hansen M."/>
            <person name="Howarth C."/>
            <person name="Imamovic A."/>
            <person name="Ireland A."/>
            <person name="Larimer J."/>
            <person name="McCowan C."/>
            <person name="Murphy C."/>
            <person name="Pearson M."/>
            <person name="Poon T.W."/>
            <person name="Priest M."/>
            <person name="Roberts A."/>
            <person name="Saif S."/>
            <person name="Shea T."/>
            <person name="Sisk P."/>
            <person name="Sykes S."/>
            <person name="Wortman J."/>
            <person name="Nusbaum C."/>
            <person name="Birren B."/>
        </authorList>
    </citation>
    <scope>NUCLEOTIDE SEQUENCE [LARGE SCALE GENOMIC DNA]</scope>
    <source>
        <strain evidence="2 3">CBS 606.96</strain>
    </source>
</reference>
<accession>W9YUZ9</accession>
<name>W9YUZ9_9EURO</name>
<dbReference type="AlphaFoldDB" id="W9YUZ9"/>
<dbReference type="OrthoDB" id="25896at2759"/>
<evidence type="ECO:0000256" key="1">
    <source>
        <dbReference type="SAM" id="MobiDB-lite"/>
    </source>
</evidence>
<dbReference type="EMBL" id="AMGY01000001">
    <property type="protein sequence ID" value="EXJ93091.1"/>
    <property type="molecule type" value="Genomic_DNA"/>
</dbReference>
<dbReference type="eggNOG" id="ENOG502SQTP">
    <property type="taxonomic scope" value="Eukaryota"/>
</dbReference>
<protein>
    <submittedName>
        <fullName evidence="2">Uncharacterized protein</fullName>
    </submittedName>
</protein>
<comment type="caution">
    <text evidence="2">The sequence shown here is derived from an EMBL/GenBank/DDBJ whole genome shotgun (WGS) entry which is preliminary data.</text>
</comment>
<dbReference type="HOGENOM" id="CLU_036220_0_0_1"/>
<dbReference type="RefSeq" id="XP_007729981.1">
    <property type="nucleotide sequence ID" value="XM_007731791.1"/>
</dbReference>
<keyword evidence="3" id="KW-1185">Reference proteome</keyword>
<gene>
    <name evidence="2" type="ORF">A1O3_01647</name>
</gene>
<evidence type="ECO:0000313" key="3">
    <source>
        <dbReference type="Proteomes" id="UP000019478"/>
    </source>
</evidence>
<feature type="compositionally biased region" description="Low complexity" evidence="1">
    <location>
        <begin position="246"/>
        <end position="266"/>
    </location>
</feature>